<evidence type="ECO:0000313" key="2">
    <source>
        <dbReference type="Proteomes" id="UP000231530"/>
    </source>
</evidence>
<sequence>MTTLWRRMILMRIKKKRGQLILHRPQRKRKKMTYNNNQAYHNSQEVPQMNRIPTILMNNRMSQTKKQKKER</sequence>
<dbReference type="EMBL" id="PFBY01000008">
    <property type="protein sequence ID" value="PIR76740.1"/>
    <property type="molecule type" value="Genomic_DNA"/>
</dbReference>
<organism evidence="1 2">
    <name type="scientific">Candidatus Magasanikbacteria bacterium CG10_big_fil_rev_8_21_14_0_10_42_10</name>
    <dbReference type="NCBI Taxonomy" id="1974649"/>
    <lineage>
        <taxon>Bacteria</taxon>
        <taxon>Candidatus Magasanikiibacteriota</taxon>
    </lineage>
</organism>
<proteinExistence type="predicted"/>
<comment type="caution">
    <text evidence="1">The sequence shown here is derived from an EMBL/GenBank/DDBJ whole genome shotgun (WGS) entry which is preliminary data.</text>
</comment>
<reference evidence="2" key="1">
    <citation type="submission" date="2017-09" db="EMBL/GenBank/DDBJ databases">
        <title>Depth-based differentiation of microbial function through sediment-hosted aquifers and enrichment of novel symbionts in the deep terrestrial subsurface.</title>
        <authorList>
            <person name="Probst A.J."/>
            <person name="Ladd B."/>
            <person name="Jarett J.K."/>
            <person name="Geller-Mcgrath D.E."/>
            <person name="Sieber C.M.K."/>
            <person name="Emerson J.B."/>
            <person name="Anantharaman K."/>
            <person name="Thomas B.C."/>
            <person name="Malmstrom R."/>
            <person name="Stieglmeier M."/>
            <person name="Klingl A."/>
            <person name="Woyke T."/>
            <person name="Ryan C.M."/>
            <person name="Banfield J.F."/>
        </authorList>
    </citation>
    <scope>NUCLEOTIDE SEQUENCE [LARGE SCALE GENOMIC DNA]</scope>
</reference>
<protein>
    <submittedName>
        <fullName evidence="1">Uncharacterized protein</fullName>
    </submittedName>
</protein>
<gene>
    <name evidence="1" type="ORF">COU32_00450</name>
</gene>
<dbReference type="Proteomes" id="UP000231530">
    <property type="component" value="Unassembled WGS sequence"/>
</dbReference>
<accession>A0A2H0TX45</accession>
<name>A0A2H0TX45_9BACT</name>
<evidence type="ECO:0000313" key="1">
    <source>
        <dbReference type="EMBL" id="PIR76740.1"/>
    </source>
</evidence>
<dbReference type="AlphaFoldDB" id="A0A2H0TX45"/>